<dbReference type="SMART" id="SM00382">
    <property type="entry name" value="AAA"/>
    <property type="match status" value="1"/>
</dbReference>
<evidence type="ECO:0000313" key="6">
    <source>
        <dbReference type="EMBL" id="MFN2975947.1"/>
    </source>
</evidence>
<keyword evidence="7" id="KW-1185">Reference proteome</keyword>
<evidence type="ECO:0000256" key="4">
    <source>
        <dbReference type="ARBA" id="ARBA00022840"/>
    </source>
</evidence>
<dbReference type="EMBL" id="JBJYXY010000001">
    <property type="protein sequence ID" value="MFN2975947.1"/>
    <property type="molecule type" value="Genomic_DNA"/>
</dbReference>
<sequence>MTDRAVETDTAPLFIDLSAVSVMRGDAVVLHDIALEIPAGQCVAILGPNGCGKSTLVQTLTRELYPVVRPGMHVRIFGRERWDVTELRRRLGIVPSTAPPRDALGVPALEVVTAGFFSAARLWPNLRPTAEMREEAYAGMERLGIASLADRELGAMSAGQQKRVMIARALCSSGDGSGQRVLLLDEPSNALDLRAQHELRETLMRLAGDGVGLVLVTHHTQDIVPAFERVLMMQSGRIMADGTPSDLLTAEALSDLYDLQLQVQQRDDLYFAF</sequence>
<dbReference type="RefSeq" id="WP_263412547.1">
    <property type="nucleotide sequence ID" value="NZ_BAABBH010000001.1"/>
</dbReference>
<evidence type="ECO:0000259" key="5">
    <source>
        <dbReference type="PROSITE" id="PS50893"/>
    </source>
</evidence>
<reference evidence="6 7" key="1">
    <citation type="submission" date="2024-12" db="EMBL/GenBank/DDBJ databases">
        <authorList>
            <person name="Lee Y."/>
        </authorList>
    </citation>
    <scope>NUCLEOTIDE SEQUENCE [LARGE SCALE GENOMIC DNA]</scope>
    <source>
        <strain evidence="6 7">03SUJ4</strain>
    </source>
</reference>
<dbReference type="PROSITE" id="PS00211">
    <property type="entry name" value="ABC_TRANSPORTER_1"/>
    <property type="match status" value="1"/>
</dbReference>
<dbReference type="InterPro" id="IPR027417">
    <property type="entry name" value="P-loop_NTPase"/>
</dbReference>
<dbReference type="Proteomes" id="UP001634747">
    <property type="component" value="Unassembled WGS sequence"/>
</dbReference>
<keyword evidence="2" id="KW-0813">Transport</keyword>
<proteinExistence type="inferred from homology"/>
<dbReference type="Gene3D" id="3.40.50.300">
    <property type="entry name" value="P-loop containing nucleotide triphosphate hydrolases"/>
    <property type="match status" value="1"/>
</dbReference>
<dbReference type="SUPFAM" id="SSF52540">
    <property type="entry name" value="P-loop containing nucleoside triphosphate hydrolases"/>
    <property type="match status" value="1"/>
</dbReference>
<protein>
    <submittedName>
        <fullName evidence="6">ABC transporter ATP-binding protein</fullName>
    </submittedName>
</protein>
<comment type="similarity">
    <text evidence="1">Belongs to the ABC transporter superfamily.</text>
</comment>
<dbReference type="InterPro" id="IPR050153">
    <property type="entry name" value="Metal_Ion_Import_ABC"/>
</dbReference>
<evidence type="ECO:0000256" key="3">
    <source>
        <dbReference type="ARBA" id="ARBA00022741"/>
    </source>
</evidence>
<dbReference type="PROSITE" id="PS50893">
    <property type="entry name" value="ABC_TRANSPORTER_2"/>
    <property type="match status" value="1"/>
</dbReference>
<keyword evidence="3" id="KW-0547">Nucleotide-binding</keyword>
<dbReference type="InterPro" id="IPR003439">
    <property type="entry name" value="ABC_transporter-like_ATP-bd"/>
</dbReference>
<dbReference type="InterPro" id="IPR003593">
    <property type="entry name" value="AAA+_ATPase"/>
</dbReference>
<dbReference type="GO" id="GO:0005524">
    <property type="term" value="F:ATP binding"/>
    <property type="evidence" value="ECO:0007669"/>
    <property type="project" value="UniProtKB-KW"/>
</dbReference>
<name>A0ABW9KK79_9BACT</name>
<dbReference type="InterPro" id="IPR017871">
    <property type="entry name" value="ABC_transporter-like_CS"/>
</dbReference>
<dbReference type="Pfam" id="PF00005">
    <property type="entry name" value="ABC_tran"/>
    <property type="match status" value="1"/>
</dbReference>
<dbReference type="PANTHER" id="PTHR42734">
    <property type="entry name" value="METAL TRANSPORT SYSTEM ATP-BINDING PROTEIN TM_0124-RELATED"/>
    <property type="match status" value="1"/>
</dbReference>
<gene>
    <name evidence="6" type="ORF">ACK2TP_09245</name>
</gene>
<feature type="domain" description="ABC transporter" evidence="5">
    <location>
        <begin position="15"/>
        <end position="260"/>
    </location>
</feature>
<evidence type="ECO:0000256" key="2">
    <source>
        <dbReference type="ARBA" id="ARBA00022448"/>
    </source>
</evidence>
<dbReference type="PANTHER" id="PTHR42734:SF5">
    <property type="entry name" value="IRON TRANSPORT SYSTEM ATP-BINDING PROTEIN HI_0361-RELATED"/>
    <property type="match status" value="1"/>
</dbReference>
<evidence type="ECO:0000313" key="7">
    <source>
        <dbReference type="Proteomes" id="UP001634747"/>
    </source>
</evidence>
<evidence type="ECO:0000256" key="1">
    <source>
        <dbReference type="ARBA" id="ARBA00005417"/>
    </source>
</evidence>
<organism evidence="6 7">
    <name type="scientific">Terriglobus aquaticus</name>
    <dbReference type="NCBI Taxonomy" id="940139"/>
    <lineage>
        <taxon>Bacteria</taxon>
        <taxon>Pseudomonadati</taxon>
        <taxon>Acidobacteriota</taxon>
        <taxon>Terriglobia</taxon>
        <taxon>Terriglobales</taxon>
        <taxon>Acidobacteriaceae</taxon>
        <taxon>Terriglobus</taxon>
    </lineage>
</organism>
<accession>A0ABW9KK79</accession>
<comment type="caution">
    <text evidence="6">The sequence shown here is derived from an EMBL/GenBank/DDBJ whole genome shotgun (WGS) entry which is preliminary data.</text>
</comment>
<keyword evidence="4 6" id="KW-0067">ATP-binding</keyword>